<dbReference type="InterPro" id="IPR013519">
    <property type="entry name" value="Int_alpha_beta-p"/>
</dbReference>
<dbReference type="SUPFAM" id="SSF69318">
    <property type="entry name" value="Integrin alpha N-terminal domain"/>
    <property type="match status" value="1"/>
</dbReference>
<dbReference type="GO" id="GO:0004621">
    <property type="term" value="F:glycosylphosphatidylinositol phospholipase D activity"/>
    <property type="evidence" value="ECO:0007669"/>
    <property type="project" value="UniProtKB-EC"/>
</dbReference>
<keyword evidence="7" id="KW-0677">Repeat</keyword>
<keyword evidence="5" id="KW-0964">Secreted</keyword>
<dbReference type="PANTHER" id="PTHR23221:SF7">
    <property type="entry name" value="PHOSPHATIDYLINOSITOL-GLYCAN-SPECIFIC PHOSPHOLIPASE D"/>
    <property type="match status" value="1"/>
</dbReference>
<feature type="repeat" description="FG-GAP" evidence="12">
    <location>
        <begin position="916"/>
        <end position="981"/>
    </location>
</feature>
<dbReference type="Pfam" id="PF01839">
    <property type="entry name" value="FG-GAP"/>
    <property type="match status" value="1"/>
</dbReference>
<comment type="similarity">
    <text evidence="2">Belongs to the GPLD1 family.</text>
</comment>
<evidence type="ECO:0000256" key="7">
    <source>
        <dbReference type="ARBA" id="ARBA00022737"/>
    </source>
</evidence>
<evidence type="ECO:0000256" key="10">
    <source>
        <dbReference type="ARBA" id="ARBA00029753"/>
    </source>
</evidence>
<dbReference type="PANTHER" id="PTHR23221">
    <property type="entry name" value="GLYCOSYLPHOSPHATIDYLINOSITOL PHOSPHOLIPASE D"/>
    <property type="match status" value="1"/>
</dbReference>
<proteinExistence type="inferred from homology"/>
<evidence type="ECO:0000259" key="13">
    <source>
        <dbReference type="Pfam" id="PF00882"/>
    </source>
</evidence>
<evidence type="ECO:0000256" key="11">
    <source>
        <dbReference type="ARBA" id="ARBA00093237"/>
    </source>
</evidence>
<dbReference type="GO" id="GO:0005576">
    <property type="term" value="C:extracellular region"/>
    <property type="evidence" value="ECO:0007669"/>
    <property type="project" value="UniProtKB-SubCell"/>
</dbReference>
<evidence type="ECO:0000256" key="3">
    <source>
        <dbReference type="ARBA" id="ARBA00012284"/>
    </source>
</evidence>
<dbReference type="GO" id="GO:0031012">
    <property type="term" value="C:extracellular matrix"/>
    <property type="evidence" value="ECO:0007669"/>
    <property type="project" value="TreeGrafter"/>
</dbReference>
<sequence length="987" mass="108502">MIFLRIPSLVSTYLSISIHFLSGLSNACGVLTHNEVLRRARSLYSISPSSSDDSSPFQLHHAYINDILSRPYTRPAAQAGAFFPDWGYGCFSNDVPAEAAHWPPFIVASIRHFHKTYGPLYIQNDSDDEPIFTKNTLWPNGTFMSEEDQAHKDKLLTFIFSVTLHASSDATWHSLKMYNGFIRMIAGIDFAASYSDAHTLADTAGDIILAHRMDGVPDSKSWVEKTWWIPTADILQIYENMGISTVNRFTFSFCVARGLAAMQALVSAGGAMYDTYAEKSPAMIEFFDEYYLGGLDEMAGTAVWCWRNLTEWMWDSNGGDASDGWDLCDTFKLIKSRNGGKIEPPNPPLLPFSEDGEKNVGNTYTHIGVYNEVIRNQKLRKLVERYEENIYHDEDERLGSEEVFVPDELPYFEDYNEDVGIEGNKVGTPKPTPSPFPGSFTDPLYLSTGKPFSKFGSYLSIGNLGTKQILDGIDIKTAQAESIELTASAFVETEDQDYVAGGAVYSIDLKEILNDQPHPSISLPQLQFLKTTSRSDYTHILSPPSDDKTEKVCHAKGYFDNRKTILEKVKLNDYITNAIPNHPNARFGAATTPVRLKSGVYNVVTAPGPKIFNSSSPKIGFIPAGYLDVFKGPQRILRLSFDDLPGGDRVGEREFGSVVLAADIDSDGEDELVLGMPYADGNRSGCGLQLAEGEVAVVRIGVLVENALKGCDEVVDGAVVRVTLPEWEKKGEDCDQNSYDWFGRSLVWMSKSRTIGVGAPGRGKVYFFKWDDGVGGLVFEYAVWGMKKDGFGGWGLESGVSPTGKEWLAVGAPNDEHQIGHVAIFRILKNEAALVAKVKSKEAEKFGKFGMVLKGDDAEGGLWVSSPFAEGERGAVWWVDIGAIADGDGHWKPTAARAARQVIIGELFSDIFMEYTTAQLLSGSEEKAHFGASLAVVDINGDKKSDLIVGIPFSGVTDKDEGMRFKGAVAVFVRTDEPPTMNGASDQ</sequence>
<evidence type="ECO:0000313" key="15">
    <source>
        <dbReference type="Proteomes" id="UP001365542"/>
    </source>
</evidence>
<evidence type="ECO:0000256" key="8">
    <source>
        <dbReference type="ARBA" id="ARBA00022801"/>
    </source>
</evidence>
<evidence type="ECO:0000256" key="6">
    <source>
        <dbReference type="ARBA" id="ARBA00022729"/>
    </source>
</evidence>
<accession>A0AAV9XRI0</accession>
<gene>
    <name evidence="14" type="ORF">TWF694_000812</name>
</gene>
<dbReference type="PROSITE" id="PS51470">
    <property type="entry name" value="FG_GAP"/>
    <property type="match status" value="1"/>
</dbReference>
<organism evidence="14 15">
    <name type="scientific">Orbilia ellipsospora</name>
    <dbReference type="NCBI Taxonomy" id="2528407"/>
    <lineage>
        <taxon>Eukaryota</taxon>
        <taxon>Fungi</taxon>
        <taxon>Dikarya</taxon>
        <taxon>Ascomycota</taxon>
        <taxon>Pezizomycotina</taxon>
        <taxon>Orbiliomycetes</taxon>
        <taxon>Orbiliales</taxon>
        <taxon>Orbiliaceae</taxon>
        <taxon>Orbilia</taxon>
    </lineage>
</organism>
<name>A0AAV9XRI0_9PEZI</name>
<evidence type="ECO:0000256" key="5">
    <source>
        <dbReference type="ARBA" id="ARBA00022525"/>
    </source>
</evidence>
<dbReference type="EC" id="3.1.4.50" evidence="3"/>
<keyword evidence="9" id="KW-0325">Glycoprotein</keyword>
<evidence type="ECO:0000256" key="12">
    <source>
        <dbReference type="PROSITE-ProRule" id="PRU00803"/>
    </source>
</evidence>
<dbReference type="Pfam" id="PF00882">
    <property type="entry name" value="Zn_dep_PLPC"/>
    <property type="match status" value="1"/>
</dbReference>
<keyword evidence="6" id="KW-0732">Signal</keyword>
<keyword evidence="15" id="KW-1185">Reference proteome</keyword>
<dbReference type="SMART" id="SM00191">
    <property type="entry name" value="Int_alpha"/>
    <property type="match status" value="4"/>
</dbReference>
<comment type="caution">
    <text evidence="14">The sequence shown here is derived from an EMBL/GenBank/DDBJ whole genome shotgun (WGS) entry which is preliminary data.</text>
</comment>
<evidence type="ECO:0000256" key="4">
    <source>
        <dbReference type="ARBA" id="ARBA00015988"/>
    </source>
</evidence>
<evidence type="ECO:0000256" key="1">
    <source>
        <dbReference type="ARBA" id="ARBA00004613"/>
    </source>
</evidence>
<dbReference type="InterPro" id="IPR013517">
    <property type="entry name" value="FG-GAP"/>
</dbReference>
<evidence type="ECO:0000256" key="9">
    <source>
        <dbReference type="ARBA" id="ARBA00023180"/>
    </source>
</evidence>
<dbReference type="Proteomes" id="UP001365542">
    <property type="component" value="Unassembled WGS sequence"/>
</dbReference>
<dbReference type="InterPro" id="IPR028994">
    <property type="entry name" value="Integrin_alpha_N"/>
</dbReference>
<dbReference type="AlphaFoldDB" id="A0AAV9XRI0"/>
<comment type="catalytic activity">
    <reaction evidence="11">
        <text>a 6-(alpha-D-glucosaminyl)-1-(1,2-diacyl-sn-glycero-3-phospho)-1D-myo-inositol + H2O = 6-(alpha-D-glucosaminyl)-1D-myo-inositol + a 1,2-diacyl-sn-glycero-3-phosphate + H(+)</text>
        <dbReference type="Rhea" id="RHEA:10832"/>
        <dbReference type="ChEBI" id="CHEBI:15377"/>
        <dbReference type="ChEBI" id="CHEBI:15378"/>
        <dbReference type="ChEBI" id="CHEBI:57997"/>
        <dbReference type="ChEBI" id="CHEBI:58608"/>
        <dbReference type="ChEBI" id="CHEBI:58700"/>
        <dbReference type="EC" id="3.1.4.50"/>
    </reaction>
</comment>
<dbReference type="EMBL" id="JAVHJO010000001">
    <property type="protein sequence ID" value="KAK6544101.1"/>
    <property type="molecule type" value="Genomic_DNA"/>
</dbReference>
<dbReference type="InterPro" id="IPR029002">
    <property type="entry name" value="PLPC/GPLD1"/>
</dbReference>
<comment type="subcellular location">
    <subcellularLocation>
        <location evidence="1">Secreted</location>
    </subcellularLocation>
</comment>
<protein>
    <recommendedName>
        <fullName evidence="4">Phosphatidylinositol-glycan-specific phospholipase D</fullName>
        <ecNumber evidence="3">3.1.4.50</ecNumber>
    </recommendedName>
    <alternativeName>
        <fullName evidence="10">Glycosyl-phosphatidylinositol-specific phospholipase D</fullName>
    </alternativeName>
</protein>
<reference evidence="14 15" key="1">
    <citation type="submission" date="2019-10" db="EMBL/GenBank/DDBJ databases">
        <authorList>
            <person name="Palmer J.M."/>
        </authorList>
    </citation>
    <scope>NUCLEOTIDE SEQUENCE [LARGE SCALE GENOMIC DNA]</scope>
    <source>
        <strain evidence="14 15">TWF694</strain>
    </source>
</reference>
<dbReference type="Gene3D" id="2.130.10.130">
    <property type="entry name" value="Integrin alpha, N-terminal"/>
    <property type="match status" value="2"/>
</dbReference>
<keyword evidence="8" id="KW-0378">Hydrolase</keyword>
<evidence type="ECO:0000256" key="2">
    <source>
        <dbReference type="ARBA" id="ARBA00008652"/>
    </source>
</evidence>
<evidence type="ECO:0000313" key="14">
    <source>
        <dbReference type="EMBL" id="KAK6544101.1"/>
    </source>
</evidence>
<feature type="domain" description="Phospholipase C/D" evidence="13">
    <location>
        <begin position="74"/>
        <end position="227"/>
    </location>
</feature>